<proteinExistence type="inferred from homology"/>
<keyword evidence="26" id="KW-1185">Reference proteome</keyword>
<evidence type="ECO:0000256" key="5">
    <source>
        <dbReference type="ARBA" id="ARBA00013023"/>
    </source>
</evidence>
<evidence type="ECO:0000256" key="12">
    <source>
        <dbReference type="ARBA" id="ARBA00022842"/>
    </source>
</evidence>
<comment type="function">
    <text evidence="1">Functions in two distinct reactions of the de novo folate biosynthetic pathway. Catalyzes the addition of a glutamate residue to dihydropteroate (7,8-dihydropteroate or H2Pte) to form dihydrofolate (7,8-dihydrofolate monoglutamate or H2Pte-Glu). Also catalyzes successive additions of L-glutamate to tetrahydrofolate or 10-formyltetrahydrofolate or 5,10-methylenetetrahydrofolate, leading to folylpolyglutamate derivatives.</text>
</comment>
<evidence type="ECO:0000256" key="14">
    <source>
        <dbReference type="ARBA" id="ARBA00030048"/>
    </source>
</evidence>
<comment type="catalytic activity">
    <reaction evidence="19">
        <text>(6R)-5,10-methylenetetrahydrofolyl-(gamma-L-Glu)(n) + L-glutamate + ATP = (6R)-5,10-methylenetetrahydrofolyl-(gamma-L-Glu)(n+1) + ADP + phosphate + H(+)</text>
        <dbReference type="Rhea" id="RHEA:51912"/>
        <dbReference type="Rhea" id="RHEA-COMP:13257"/>
        <dbReference type="Rhea" id="RHEA-COMP:13258"/>
        <dbReference type="ChEBI" id="CHEBI:15378"/>
        <dbReference type="ChEBI" id="CHEBI:29985"/>
        <dbReference type="ChEBI" id="CHEBI:30616"/>
        <dbReference type="ChEBI" id="CHEBI:43474"/>
        <dbReference type="ChEBI" id="CHEBI:136572"/>
        <dbReference type="ChEBI" id="CHEBI:456216"/>
        <dbReference type="EC" id="6.3.2.17"/>
    </reaction>
</comment>
<evidence type="ECO:0000256" key="1">
    <source>
        <dbReference type="ARBA" id="ARBA00002714"/>
    </source>
</evidence>
<dbReference type="PIRSF" id="PIRSF001563">
    <property type="entry name" value="Folylpolyglu_synth"/>
    <property type="match status" value="1"/>
</dbReference>
<dbReference type="PATRIC" id="fig|45056.6.peg.549"/>
<evidence type="ECO:0000256" key="7">
    <source>
        <dbReference type="ARBA" id="ARBA00019357"/>
    </source>
</evidence>
<dbReference type="GO" id="GO:0008841">
    <property type="term" value="F:dihydrofolate synthase activity"/>
    <property type="evidence" value="ECO:0007669"/>
    <property type="project" value="UniProtKB-EC"/>
</dbReference>
<dbReference type="EC" id="6.3.2.12" evidence="5"/>
<evidence type="ECO:0000313" key="26">
    <source>
        <dbReference type="Proteomes" id="UP000054859"/>
    </source>
</evidence>
<dbReference type="InterPro" id="IPR018109">
    <property type="entry name" value="Folylpolyglutamate_synth_CS"/>
</dbReference>
<dbReference type="InterPro" id="IPR001645">
    <property type="entry name" value="Folylpolyglutamate_synth"/>
</dbReference>
<keyword evidence="10 21" id="KW-0547">Nucleotide-binding</keyword>
<evidence type="ECO:0000256" key="11">
    <source>
        <dbReference type="ARBA" id="ARBA00022840"/>
    </source>
</evidence>
<dbReference type="GO" id="GO:0046656">
    <property type="term" value="P:folic acid biosynthetic process"/>
    <property type="evidence" value="ECO:0007669"/>
    <property type="project" value="UniProtKB-KW"/>
</dbReference>
<keyword evidence="11 21" id="KW-0067">ATP-binding</keyword>
<evidence type="ECO:0000256" key="6">
    <source>
        <dbReference type="ARBA" id="ARBA00013025"/>
    </source>
</evidence>
<evidence type="ECO:0000256" key="16">
    <source>
        <dbReference type="ARBA" id="ARBA00032510"/>
    </source>
</evidence>
<organism evidence="24 26">
    <name type="scientific">Legionella adelaidensis</name>
    <dbReference type="NCBI Taxonomy" id="45056"/>
    <lineage>
        <taxon>Bacteria</taxon>
        <taxon>Pseudomonadati</taxon>
        <taxon>Pseudomonadota</taxon>
        <taxon>Gammaproteobacteria</taxon>
        <taxon>Legionellales</taxon>
        <taxon>Legionellaceae</taxon>
        <taxon>Legionella</taxon>
    </lineage>
</organism>
<evidence type="ECO:0000313" key="25">
    <source>
        <dbReference type="EMBL" id="VEH86187.1"/>
    </source>
</evidence>
<evidence type="ECO:0000256" key="17">
    <source>
        <dbReference type="ARBA" id="ARBA00047493"/>
    </source>
</evidence>
<feature type="domain" description="Mur ligase central" evidence="23">
    <location>
        <begin position="50"/>
        <end position="223"/>
    </location>
</feature>
<evidence type="ECO:0000256" key="13">
    <source>
        <dbReference type="ARBA" id="ARBA00022909"/>
    </source>
</evidence>
<evidence type="ECO:0000256" key="15">
    <source>
        <dbReference type="ARBA" id="ARBA00030592"/>
    </source>
</evidence>
<keyword evidence="25" id="KW-0614">Plasmid</keyword>
<dbReference type="InterPro" id="IPR004101">
    <property type="entry name" value="Mur_ligase_C"/>
</dbReference>
<comment type="pathway">
    <text evidence="3">Cofactor biosynthesis; tetrahydrofolylpolyglutamate biosynthesis.</text>
</comment>
<evidence type="ECO:0000313" key="24">
    <source>
        <dbReference type="EMBL" id="KTC65870.1"/>
    </source>
</evidence>
<dbReference type="Gene3D" id="3.90.190.20">
    <property type="entry name" value="Mur ligase, C-terminal domain"/>
    <property type="match status" value="1"/>
</dbReference>
<dbReference type="Pfam" id="PF02875">
    <property type="entry name" value="Mur_ligase_C"/>
    <property type="match status" value="1"/>
</dbReference>
<dbReference type="EMBL" id="LNKA01000001">
    <property type="protein sequence ID" value="KTC65870.1"/>
    <property type="molecule type" value="Genomic_DNA"/>
</dbReference>
<evidence type="ECO:0000256" key="10">
    <source>
        <dbReference type="ARBA" id="ARBA00022741"/>
    </source>
</evidence>
<protein>
    <recommendedName>
        <fullName evidence="7">Dihydrofolate synthase/folylpolyglutamate synthase</fullName>
        <ecNumber evidence="5">6.3.2.12</ecNumber>
        <ecNumber evidence="6">6.3.2.17</ecNumber>
    </recommendedName>
    <alternativeName>
        <fullName evidence="16">Folylpoly-gamma-glutamate synthetase-dihydrofolate synthetase</fullName>
    </alternativeName>
    <alternativeName>
        <fullName evidence="14">Folylpolyglutamate synthetase</fullName>
    </alternativeName>
    <alternativeName>
        <fullName evidence="15">Tetrahydrofolylpolyglutamate synthase</fullName>
    </alternativeName>
</protein>
<dbReference type="GO" id="GO:0005737">
    <property type="term" value="C:cytoplasm"/>
    <property type="evidence" value="ECO:0007669"/>
    <property type="project" value="TreeGrafter"/>
</dbReference>
<keyword evidence="9" id="KW-0479">Metal-binding</keyword>
<evidence type="ECO:0000256" key="20">
    <source>
        <dbReference type="ARBA" id="ARBA00049161"/>
    </source>
</evidence>
<evidence type="ECO:0000256" key="9">
    <source>
        <dbReference type="ARBA" id="ARBA00022723"/>
    </source>
</evidence>
<dbReference type="Pfam" id="PF08245">
    <property type="entry name" value="Mur_ligase_M"/>
    <property type="match status" value="1"/>
</dbReference>
<dbReference type="NCBIfam" id="NF008101">
    <property type="entry name" value="PRK10846.1"/>
    <property type="match status" value="1"/>
</dbReference>
<dbReference type="InterPro" id="IPR036565">
    <property type="entry name" value="Mur-like_cat_sf"/>
</dbReference>
<dbReference type="SUPFAM" id="SSF53244">
    <property type="entry name" value="MurD-like peptide ligases, peptide-binding domain"/>
    <property type="match status" value="1"/>
</dbReference>
<evidence type="ECO:0000259" key="23">
    <source>
        <dbReference type="Pfam" id="PF08245"/>
    </source>
</evidence>
<reference evidence="24 26" key="1">
    <citation type="submission" date="2015-11" db="EMBL/GenBank/DDBJ databases">
        <title>Identification of large and diverse effector repertoires of 38 Legionella species.</title>
        <authorList>
            <person name="Burstein D."/>
            <person name="Amaro F."/>
            <person name="Zusman T."/>
            <person name="Lifshitz Z."/>
            <person name="Cohen O."/>
            <person name="Gilbert J.A."/>
            <person name="Pupko T."/>
            <person name="Shuman H.A."/>
            <person name="Segal G."/>
        </authorList>
    </citation>
    <scope>NUCLEOTIDE SEQUENCE [LARGE SCALE GENOMIC DNA]</scope>
    <source>
        <strain evidence="24 26">1762-AUS-E</strain>
    </source>
</reference>
<dbReference type="GO" id="GO:0004326">
    <property type="term" value="F:tetrahydrofolylpolyglutamate synthase activity"/>
    <property type="evidence" value="ECO:0007669"/>
    <property type="project" value="UniProtKB-EC"/>
</dbReference>
<evidence type="ECO:0000256" key="3">
    <source>
        <dbReference type="ARBA" id="ARBA00005150"/>
    </source>
</evidence>
<dbReference type="Gene3D" id="3.40.1190.10">
    <property type="entry name" value="Mur-like, catalytic domain"/>
    <property type="match status" value="1"/>
</dbReference>
<keyword evidence="13" id="KW-0289">Folate biosynthesis</keyword>
<keyword evidence="12" id="KW-0460">Magnesium</keyword>
<gene>
    <name evidence="24" type="primary">folC</name>
    <name evidence="24" type="ORF">Lade_0528</name>
    <name evidence="25" type="ORF">NCTC12735_01835</name>
</gene>
<keyword evidence="8 21" id="KW-0436">Ligase</keyword>
<name>A0A0W0R4D4_9GAMM</name>
<dbReference type="Proteomes" id="UP000281170">
    <property type="component" value="Plasmid 25"/>
</dbReference>
<dbReference type="InterPro" id="IPR036615">
    <property type="entry name" value="Mur_ligase_C_dom_sf"/>
</dbReference>
<sequence>MPNFNQFTLVEWLNYLENRHPEEIRLGLSRVGEFARALNLIDWPIPVITVAGTNGKGSTVASLEAIYRSAGYRVGSYTSPHLIQFNERIRVNGNPIADEDLCFAFREIQKADCNEKLTYFEMATLAALWHFKQAKLDILVLEVGMGGRKDATNIIDADVAIITTIDFDHQEYLGATKEEIGYEKAGILKKNKILVYADEDPPQSVLQYAKEKNVRIYRLGEAYFFKKNDQFYIDCSFTEGGLLKPLPLPQVNLKAAAAAVVASLLLKARIPIEFFDYQKAMQSVIISGRQQLLTKPKPTIFDVAHNPQSVKLLAEFLKNFPIKGKIYAVFSALKDKDMYGLIDPLYNLVNFWYPAVLTGKRASDKNTLLEVFAQFNIFPQCFENPKLAYDHACLQATEHDLIVVYGSFLTVGSVMQALEGESEVV</sequence>
<comment type="similarity">
    <text evidence="4 21">Belongs to the folylpolyglutamate synthase family.</text>
</comment>
<evidence type="ECO:0000313" key="27">
    <source>
        <dbReference type="Proteomes" id="UP000281170"/>
    </source>
</evidence>
<dbReference type="InterPro" id="IPR013221">
    <property type="entry name" value="Mur_ligase_cen"/>
</dbReference>
<dbReference type="OrthoDB" id="9809356at2"/>
<dbReference type="STRING" id="45056.Lade_0528"/>
<reference evidence="25 27" key="2">
    <citation type="submission" date="2018-12" db="EMBL/GenBank/DDBJ databases">
        <authorList>
            <consortium name="Pathogen Informatics"/>
        </authorList>
    </citation>
    <scope>NUCLEOTIDE SEQUENCE [LARGE SCALE GENOMIC DNA]</scope>
    <source>
        <strain evidence="25 27">NCTC12735</strain>
        <plasmid evidence="27">25</plasmid>
    </source>
</reference>
<dbReference type="KEGG" id="ladl:NCTC12735_01835"/>
<dbReference type="PANTHER" id="PTHR11136">
    <property type="entry name" value="FOLYLPOLYGLUTAMATE SYNTHASE-RELATED"/>
    <property type="match status" value="1"/>
</dbReference>
<evidence type="ECO:0000256" key="8">
    <source>
        <dbReference type="ARBA" id="ARBA00022598"/>
    </source>
</evidence>
<dbReference type="PANTHER" id="PTHR11136:SF0">
    <property type="entry name" value="DIHYDROFOLATE SYNTHETASE-RELATED"/>
    <property type="match status" value="1"/>
</dbReference>
<evidence type="ECO:0000256" key="19">
    <source>
        <dbReference type="ARBA" id="ARBA00049035"/>
    </source>
</evidence>
<evidence type="ECO:0000259" key="22">
    <source>
        <dbReference type="Pfam" id="PF02875"/>
    </source>
</evidence>
<dbReference type="PROSITE" id="PS01012">
    <property type="entry name" value="FOLYLPOLYGLU_SYNT_2"/>
    <property type="match status" value="1"/>
</dbReference>
<dbReference type="EMBL" id="LR134434">
    <property type="protein sequence ID" value="VEH86187.1"/>
    <property type="molecule type" value="Genomic_DNA"/>
</dbReference>
<dbReference type="GO" id="GO:0046872">
    <property type="term" value="F:metal ion binding"/>
    <property type="evidence" value="ECO:0007669"/>
    <property type="project" value="UniProtKB-KW"/>
</dbReference>
<dbReference type="Proteomes" id="UP000054859">
    <property type="component" value="Unassembled WGS sequence"/>
</dbReference>
<evidence type="ECO:0000256" key="21">
    <source>
        <dbReference type="PIRNR" id="PIRNR001563"/>
    </source>
</evidence>
<comment type="catalytic activity">
    <reaction evidence="18">
        <text>10-formyltetrahydrofolyl-(gamma-L-Glu)(n) + L-glutamate + ATP = 10-formyltetrahydrofolyl-(gamma-L-Glu)(n+1) + ADP + phosphate + H(+)</text>
        <dbReference type="Rhea" id="RHEA:51904"/>
        <dbReference type="Rhea" id="RHEA-COMP:13088"/>
        <dbReference type="Rhea" id="RHEA-COMP:14300"/>
        <dbReference type="ChEBI" id="CHEBI:15378"/>
        <dbReference type="ChEBI" id="CHEBI:29985"/>
        <dbReference type="ChEBI" id="CHEBI:30616"/>
        <dbReference type="ChEBI" id="CHEBI:43474"/>
        <dbReference type="ChEBI" id="CHEBI:134413"/>
        <dbReference type="ChEBI" id="CHEBI:456216"/>
        <dbReference type="EC" id="6.3.2.17"/>
    </reaction>
</comment>
<dbReference type="RefSeq" id="WP_058461595.1">
    <property type="nucleotide sequence ID" value="NZ_CAAAHS010000004.1"/>
</dbReference>
<comment type="pathway">
    <text evidence="2">Cofactor biosynthesis; tetrahydrofolate biosynthesis; 7,8-dihydrofolate from 2-amino-4-hydroxy-6-hydroxymethyl-7,8-dihydropteridine diphosphate and 4-aminobenzoate: step 2/2.</text>
</comment>
<evidence type="ECO:0000256" key="4">
    <source>
        <dbReference type="ARBA" id="ARBA00008276"/>
    </source>
</evidence>
<comment type="catalytic activity">
    <reaction evidence="20">
        <text>7,8-dihydropteroate + L-glutamate + ATP = 7,8-dihydrofolate + ADP + phosphate + H(+)</text>
        <dbReference type="Rhea" id="RHEA:23584"/>
        <dbReference type="ChEBI" id="CHEBI:15378"/>
        <dbReference type="ChEBI" id="CHEBI:17839"/>
        <dbReference type="ChEBI" id="CHEBI:29985"/>
        <dbReference type="ChEBI" id="CHEBI:30616"/>
        <dbReference type="ChEBI" id="CHEBI:43474"/>
        <dbReference type="ChEBI" id="CHEBI:57451"/>
        <dbReference type="ChEBI" id="CHEBI:456216"/>
        <dbReference type="EC" id="6.3.2.12"/>
    </reaction>
</comment>
<feature type="domain" description="Mur ligase C-terminal" evidence="22">
    <location>
        <begin position="288"/>
        <end position="408"/>
    </location>
</feature>
<dbReference type="AlphaFoldDB" id="A0A0W0R4D4"/>
<dbReference type="EC" id="6.3.2.17" evidence="6"/>
<evidence type="ECO:0000256" key="2">
    <source>
        <dbReference type="ARBA" id="ARBA00004799"/>
    </source>
</evidence>
<dbReference type="UniPathway" id="UPA00077">
    <property type="reaction ID" value="UER00157"/>
</dbReference>
<evidence type="ECO:0000256" key="18">
    <source>
        <dbReference type="ARBA" id="ARBA00047808"/>
    </source>
</evidence>
<dbReference type="GO" id="GO:0046654">
    <property type="term" value="P:tetrahydrofolate biosynthetic process"/>
    <property type="evidence" value="ECO:0007669"/>
    <property type="project" value="UniProtKB-UniPathway"/>
</dbReference>
<dbReference type="NCBIfam" id="TIGR01499">
    <property type="entry name" value="folC"/>
    <property type="match status" value="1"/>
</dbReference>
<geneLocation type="plasmid" evidence="25 27">
    <name>25</name>
</geneLocation>
<dbReference type="GO" id="GO:0005524">
    <property type="term" value="F:ATP binding"/>
    <property type="evidence" value="ECO:0007669"/>
    <property type="project" value="UniProtKB-KW"/>
</dbReference>
<accession>A0A0W0R4D4</accession>
<dbReference type="SUPFAM" id="SSF53623">
    <property type="entry name" value="MurD-like peptide ligases, catalytic domain"/>
    <property type="match status" value="1"/>
</dbReference>
<comment type="catalytic activity">
    <reaction evidence="17">
        <text>(6S)-5,6,7,8-tetrahydrofolyl-(gamma-L-Glu)(n) + L-glutamate + ATP = (6S)-5,6,7,8-tetrahydrofolyl-(gamma-L-Glu)(n+1) + ADP + phosphate + H(+)</text>
        <dbReference type="Rhea" id="RHEA:10580"/>
        <dbReference type="Rhea" id="RHEA-COMP:14738"/>
        <dbReference type="Rhea" id="RHEA-COMP:14740"/>
        <dbReference type="ChEBI" id="CHEBI:15378"/>
        <dbReference type="ChEBI" id="CHEBI:29985"/>
        <dbReference type="ChEBI" id="CHEBI:30616"/>
        <dbReference type="ChEBI" id="CHEBI:43474"/>
        <dbReference type="ChEBI" id="CHEBI:141005"/>
        <dbReference type="ChEBI" id="CHEBI:456216"/>
        <dbReference type="EC" id="6.3.2.17"/>
    </reaction>
</comment>